<gene>
    <name evidence="2" type="ORF">M6D89_16625</name>
</gene>
<accession>A0A9X2I2K0</accession>
<dbReference type="EMBL" id="JAMFTH010000008">
    <property type="protein sequence ID" value="MCP8900931.1"/>
    <property type="molecule type" value="Genomic_DNA"/>
</dbReference>
<evidence type="ECO:0000313" key="2">
    <source>
        <dbReference type="EMBL" id="MCP8900931.1"/>
    </source>
</evidence>
<evidence type="ECO:0000313" key="3">
    <source>
        <dbReference type="Proteomes" id="UP001139319"/>
    </source>
</evidence>
<dbReference type="CDD" id="cd22364">
    <property type="entry name" value="VC1899-like"/>
    <property type="match status" value="1"/>
</dbReference>
<dbReference type="RefSeq" id="WP_253969216.1">
    <property type="nucleotide sequence ID" value="NZ_JAMFTH010000008.1"/>
</dbReference>
<feature type="domain" description="Card1 endonuclease" evidence="1">
    <location>
        <begin position="241"/>
        <end position="380"/>
    </location>
</feature>
<dbReference type="Gene3D" id="3.40.1350.10">
    <property type="match status" value="1"/>
</dbReference>
<dbReference type="SUPFAM" id="SSF52980">
    <property type="entry name" value="Restriction endonuclease-like"/>
    <property type="match status" value="1"/>
</dbReference>
<dbReference type="InterPro" id="IPR011335">
    <property type="entry name" value="Restrct_endonuc-II-like"/>
</dbReference>
<evidence type="ECO:0000259" key="1">
    <source>
        <dbReference type="Pfam" id="PF09002"/>
    </source>
</evidence>
<sequence>MDSYTTQFLIVSERPNPNLLPLIDSRLKPDEIILLTPPDAHLNDYQQWLINTCRPMGIHCTAVDLTEPWDIDALRQSLEQLVDERLARGRNLTLNNSGGNNPVGIIAHEVFFYRNLPAFYVHDDWVRWLSNPEQKAAFNLQDKIKLPAFLQSHGLDATGLNRHPIASAQRTVAERWLARADSYSKAMGALNYYASRAESDLSATVSDNHLRDQTPFTQMLDDLLEQKLAQLHGNQLHFASEEARFFANGGWMEELVFSELLHLRSEFPQLQDVARSVQINWLESRRQRPVRNELDVLALIDNRLLAIECKTSRFEQGSGKKVVYKLGAMIKHLGGPSARGLIVSFHPIKEIHCERAELFDVSVCERRTLPNLTHFLRTQIRQML</sequence>
<organism evidence="2 3">
    <name type="scientific">Gilvimarinus xylanilyticus</name>
    <dbReference type="NCBI Taxonomy" id="2944139"/>
    <lineage>
        <taxon>Bacteria</taxon>
        <taxon>Pseudomonadati</taxon>
        <taxon>Pseudomonadota</taxon>
        <taxon>Gammaproteobacteria</taxon>
        <taxon>Cellvibrionales</taxon>
        <taxon>Cellvibrionaceae</taxon>
        <taxon>Gilvimarinus</taxon>
    </lineage>
</organism>
<dbReference type="GO" id="GO:0003676">
    <property type="term" value="F:nucleic acid binding"/>
    <property type="evidence" value="ECO:0007669"/>
    <property type="project" value="InterPro"/>
</dbReference>
<comment type="caution">
    <text evidence="2">The sequence shown here is derived from an EMBL/GenBank/DDBJ whole genome shotgun (WGS) entry which is preliminary data.</text>
</comment>
<proteinExistence type="predicted"/>
<dbReference type="Gene3D" id="1.10.10.680">
    <property type="entry name" value="Hypothetical protein VC1899 (Restriction endonuclease-like)"/>
    <property type="match status" value="1"/>
</dbReference>
<protein>
    <submittedName>
        <fullName evidence="2">DUF1887 family CARF protein</fullName>
    </submittedName>
</protein>
<keyword evidence="3" id="KW-1185">Reference proteome</keyword>
<reference evidence="2" key="2">
    <citation type="submission" date="2023-01" db="EMBL/GenBank/DDBJ databases">
        <title>Gilvimarinus xylanilyticus HB14 isolated from Caulerpa lentillifera aquaculture base in Hainan, China.</title>
        <authorList>
            <person name="Zhang Y.-J."/>
        </authorList>
    </citation>
    <scope>NUCLEOTIDE SEQUENCE</scope>
    <source>
        <strain evidence="2">HB14</strain>
    </source>
</reference>
<dbReference type="Gene3D" id="3.40.50.10770">
    <property type="entry name" value="Hypothetical protein VC1899 like domain (Restriction endonuclease-like)"/>
    <property type="match status" value="1"/>
</dbReference>
<dbReference type="Pfam" id="PF09002">
    <property type="entry name" value="Card1_endonuc"/>
    <property type="match status" value="1"/>
</dbReference>
<name>A0A9X2I2K0_9GAMM</name>
<dbReference type="Proteomes" id="UP001139319">
    <property type="component" value="Unassembled WGS sequence"/>
</dbReference>
<dbReference type="InterPro" id="IPR011856">
    <property type="entry name" value="tRNA_endonuc-like_dom_sf"/>
</dbReference>
<dbReference type="AlphaFoldDB" id="A0A9X2I2K0"/>
<reference evidence="2" key="1">
    <citation type="submission" date="2022-05" db="EMBL/GenBank/DDBJ databases">
        <authorList>
            <person name="Sun H.-N."/>
        </authorList>
    </citation>
    <scope>NUCLEOTIDE SEQUENCE</scope>
    <source>
        <strain evidence="2">HB14</strain>
    </source>
</reference>
<dbReference type="InterPro" id="IPR015093">
    <property type="entry name" value="Card1_endonucl_dom"/>
</dbReference>